<feature type="compositionally biased region" description="Acidic residues" evidence="3">
    <location>
        <begin position="8"/>
        <end position="35"/>
    </location>
</feature>
<feature type="compositionally biased region" description="Basic and acidic residues" evidence="3">
    <location>
        <begin position="50"/>
        <end position="61"/>
    </location>
</feature>
<gene>
    <name evidence="5" type="ORF">CYMTET_13447</name>
</gene>
<feature type="compositionally biased region" description="Basic residues" evidence="3">
    <location>
        <begin position="251"/>
        <end position="260"/>
    </location>
</feature>
<accession>A0AAE0LB63</accession>
<dbReference type="PANTHER" id="PTHR23236">
    <property type="entry name" value="EUKARYOTIC TRANSLATION INITIATION FACTOR 4B/4H"/>
    <property type="match status" value="1"/>
</dbReference>
<dbReference type="InterPro" id="IPR035979">
    <property type="entry name" value="RBD_domain_sf"/>
</dbReference>
<keyword evidence="6" id="KW-1185">Reference proteome</keyword>
<dbReference type="SMART" id="SM00360">
    <property type="entry name" value="RRM"/>
    <property type="match status" value="2"/>
</dbReference>
<dbReference type="InterPro" id="IPR000504">
    <property type="entry name" value="RRM_dom"/>
</dbReference>
<evidence type="ECO:0000313" key="6">
    <source>
        <dbReference type="Proteomes" id="UP001190700"/>
    </source>
</evidence>
<keyword evidence="1 2" id="KW-0694">RNA-binding</keyword>
<dbReference type="PANTHER" id="PTHR23236:SF11">
    <property type="entry name" value="EUKARYOTIC TRANSLATION INITIATION FACTOR 4H"/>
    <property type="match status" value="1"/>
</dbReference>
<evidence type="ECO:0000256" key="3">
    <source>
        <dbReference type="SAM" id="MobiDB-lite"/>
    </source>
</evidence>
<dbReference type="SUPFAM" id="SSF54928">
    <property type="entry name" value="RNA-binding domain, RBD"/>
    <property type="match status" value="1"/>
</dbReference>
<dbReference type="Proteomes" id="UP001190700">
    <property type="component" value="Unassembled WGS sequence"/>
</dbReference>
<evidence type="ECO:0000256" key="2">
    <source>
        <dbReference type="PROSITE-ProRule" id="PRU00176"/>
    </source>
</evidence>
<comment type="caution">
    <text evidence="5">The sequence shown here is derived from an EMBL/GenBank/DDBJ whole genome shotgun (WGS) entry which is preliminary data.</text>
</comment>
<feature type="compositionally biased region" description="Acidic residues" evidence="3">
    <location>
        <begin position="329"/>
        <end position="338"/>
    </location>
</feature>
<evidence type="ECO:0000313" key="5">
    <source>
        <dbReference type="EMBL" id="KAK3278627.1"/>
    </source>
</evidence>
<dbReference type="Pfam" id="PF00076">
    <property type="entry name" value="RRM_1"/>
    <property type="match status" value="1"/>
</dbReference>
<dbReference type="Gene3D" id="3.30.70.330">
    <property type="match status" value="2"/>
</dbReference>
<dbReference type="PROSITE" id="PS50102">
    <property type="entry name" value="RRM"/>
    <property type="match status" value="2"/>
</dbReference>
<evidence type="ECO:0000259" key="4">
    <source>
        <dbReference type="PROSITE" id="PS50102"/>
    </source>
</evidence>
<organism evidence="5 6">
    <name type="scientific">Cymbomonas tetramitiformis</name>
    <dbReference type="NCBI Taxonomy" id="36881"/>
    <lineage>
        <taxon>Eukaryota</taxon>
        <taxon>Viridiplantae</taxon>
        <taxon>Chlorophyta</taxon>
        <taxon>Pyramimonadophyceae</taxon>
        <taxon>Pyramimonadales</taxon>
        <taxon>Pyramimonadaceae</taxon>
        <taxon>Cymbomonas</taxon>
    </lineage>
</organism>
<dbReference type="EMBL" id="LGRX02005353">
    <property type="protein sequence ID" value="KAK3278627.1"/>
    <property type="molecule type" value="Genomic_DNA"/>
</dbReference>
<feature type="domain" description="RRM" evidence="4">
    <location>
        <begin position="153"/>
        <end position="248"/>
    </location>
</feature>
<evidence type="ECO:0000256" key="1">
    <source>
        <dbReference type="ARBA" id="ARBA00022884"/>
    </source>
</evidence>
<proteinExistence type="predicted"/>
<name>A0AAE0LB63_9CHLO</name>
<dbReference type="GO" id="GO:0003723">
    <property type="term" value="F:RNA binding"/>
    <property type="evidence" value="ECO:0007669"/>
    <property type="project" value="UniProtKB-UniRule"/>
</dbReference>
<sequence length="338" mass="36857">MGKKKLEEGEDEVGDSDLELDEGGAILDADEEWTEREDNEKKPTAKKQKLTHEPPSEEVRAPARQVYVSGIRKATAQELRDFFMSSGAVIEMTDRFGRSKNTYAREVVYCTFKKDKAVQKAIAQSGQLLQGRALRIAMNTEQVKQQKQAEGSQRIFVGNLPLDVTPDKVEKMFASCGKVLFVRFAYNQDEDEEAEEKEEDKKEAPQKSFRGFCHVIFGGTDGKAIENAMKLDGAEVGGRQITIGLAQAQRGKTKAGKRKPATQDDKMTAAEPSPSSTQQEGGNLGGRGSLASESNKVEGKGKGGKGSVGGKGKGGKGKGAGNQTRWNDSDDDEWFVPE</sequence>
<dbReference type="AlphaFoldDB" id="A0AAE0LB63"/>
<dbReference type="InterPro" id="IPR012677">
    <property type="entry name" value="Nucleotide-bd_a/b_plait_sf"/>
</dbReference>
<feature type="compositionally biased region" description="Gly residues" evidence="3">
    <location>
        <begin position="304"/>
        <end position="320"/>
    </location>
</feature>
<feature type="region of interest" description="Disordered" evidence="3">
    <location>
        <begin position="1"/>
        <end position="61"/>
    </location>
</feature>
<protein>
    <recommendedName>
        <fullName evidence="4">RRM domain-containing protein</fullName>
    </recommendedName>
</protein>
<feature type="region of interest" description="Disordered" evidence="3">
    <location>
        <begin position="247"/>
        <end position="338"/>
    </location>
</feature>
<reference evidence="5 6" key="1">
    <citation type="journal article" date="2015" name="Genome Biol. Evol.">
        <title>Comparative Genomics of a Bacterivorous Green Alga Reveals Evolutionary Causalities and Consequences of Phago-Mixotrophic Mode of Nutrition.</title>
        <authorList>
            <person name="Burns J.A."/>
            <person name="Paasch A."/>
            <person name="Narechania A."/>
            <person name="Kim E."/>
        </authorList>
    </citation>
    <scope>NUCLEOTIDE SEQUENCE [LARGE SCALE GENOMIC DNA]</scope>
    <source>
        <strain evidence="5 6">PLY_AMNH</strain>
    </source>
</reference>
<feature type="domain" description="RRM" evidence="4">
    <location>
        <begin position="64"/>
        <end position="141"/>
    </location>
</feature>